<reference evidence="5" key="1">
    <citation type="journal article" date="2019" name="Int. J. Syst. Evol. Microbiol.">
        <title>The Global Catalogue of Microorganisms (GCM) 10K type strain sequencing project: providing services to taxonomists for standard genome sequencing and annotation.</title>
        <authorList>
            <consortium name="The Broad Institute Genomics Platform"/>
            <consortium name="The Broad Institute Genome Sequencing Center for Infectious Disease"/>
            <person name="Wu L."/>
            <person name="Ma J."/>
        </authorList>
    </citation>
    <scope>NUCLEOTIDE SEQUENCE [LARGE SCALE GENOMIC DNA]</scope>
    <source>
        <strain evidence="5">JCM 31202</strain>
    </source>
</reference>
<evidence type="ECO:0000259" key="3">
    <source>
        <dbReference type="Pfam" id="PF13191"/>
    </source>
</evidence>
<dbReference type="InterPro" id="IPR027417">
    <property type="entry name" value="P-loop_NTPase"/>
</dbReference>
<evidence type="ECO:0000313" key="5">
    <source>
        <dbReference type="Proteomes" id="UP001596972"/>
    </source>
</evidence>
<keyword evidence="5" id="KW-1185">Reference proteome</keyword>
<evidence type="ECO:0000256" key="2">
    <source>
        <dbReference type="ARBA" id="ARBA00022840"/>
    </source>
</evidence>
<evidence type="ECO:0000313" key="4">
    <source>
        <dbReference type="EMBL" id="MFD0903964.1"/>
    </source>
</evidence>
<dbReference type="EMBL" id="JBHTJA010000069">
    <property type="protein sequence ID" value="MFD0903964.1"/>
    <property type="molecule type" value="Genomic_DNA"/>
</dbReference>
<dbReference type="SUPFAM" id="SSF52540">
    <property type="entry name" value="P-loop containing nucleoside triphosphate hydrolases"/>
    <property type="match status" value="1"/>
</dbReference>
<name>A0ABW3EU69_9ACTN</name>
<dbReference type="GO" id="GO:0005524">
    <property type="term" value="F:ATP binding"/>
    <property type="evidence" value="ECO:0007669"/>
    <property type="project" value="UniProtKB-KW"/>
</dbReference>
<dbReference type="InterPro" id="IPR041664">
    <property type="entry name" value="AAA_16"/>
</dbReference>
<dbReference type="SUPFAM" id="SSF48452">
    <property type="entry name" value="TPR-like"/>
    <property type="match status" value="1"/>
</dbReference>
<proteinExistence type="predicted"/>
<dbReference type="Proteomes" id="UP001596972">
    <property type="component" value="Unassembled WGS sequence"/>
</dbReference>
<dbReference type="PANTHER" id="PTHR16305:SF35">
    <property type="entry name" value="TRANSCRIPTIONAL ACTIVATOR DOMAIN"/>
    <property type="match status" value="1"/>
</dbReference>
<accession>A0ABW3EU69</accession>
<comment type="caution">
    <text evidence="4">The sequence shown here is derived from an EMBL/GenBank/DDBJ whole genome shotgun (WGS) entry which is preliminary data.</text>
</comment>
<evidence type="ECO:0000256" key="1">
    <source>
        <dbReference type="ARBA" id="ARBA00022741"/>
    </source>
</evidence>
<dbReference type="Pfam" id="PF13191">
    <property type="entry name" value="AAA_16"/>
    <property type="match status" value="1"/>
</dbReference>
<dbReference type="Gene3D" id="1.25.40.10">
    <property type="entry name" value="Tetratricopeptide repeat domain"/>
    <property type="match status" value="1"/>
</dbReference>
<dbReference type="InterPro" id="IPR011990">
    <property type="entry name" value="TPR-like_helical_dom_sf"/>
</dbReference>
<protein>
    <submittedName>
        <fullName evidence="4">ATP-binding protein</fullName>
    </submittedName>
</protein>
<gene>
    <name evidence="4" type="ORF">ACFQ11_26490</name>
</gene>
<keyword evidence="1" id="KW-0547">Nucleotide-binding</keyword>
<dbReference type="PANTHER" id="PTHR16305">
    <property type="entry name" value="TESTICULAR SOLUBLE ADENYLYL CYCLASE"/>
    <property type="match status" value="1"/>
</dbReference>
<feature type="non-terminal residue" evidence="4">
    <location>
        <position position="640"/>
    </location>
</feature>
<keyword evidence="2 4" id="KW-0067">ATP-binding</keyword>
<dbReference type="Gene3D" id="3.40.50.300">
    <property type="entry name" value="P-loop containing nucleotide triphosphate hydrolases"/>
    <property type="match status" value="1"/>
</dbReference>
<dbReference type="RefSeq" id="WP_378303326.1">
    <property type="nucleotide sequence ID" value="NZ_JBHTJA010000069.1"/>
</dbReference>
<organism evidence="4 5">
    <name type="scientific">Actinomadura sediminis</name>
    <dbReference type="NCBI Taxonomy" id="1038904"/>
    <lineage>
        <taxon>Bacteria</taxon>
        <taxon>Bacillati</taxon>
        <taxon>Actinomycetota</taxon>
        <taxon>Actinomycetes</taxon>
        <taxon>Streptosporangiales</taxon>
        <taxon>Thermomonosporaceae</taxon>
        <taxon>Actinomadura</taxon>
    </lineage>
</organism>
<feature type="domain" description="Orc1-like AAA ATPase" evidence="3">
    <location>
        <begin position="7"/>
        <end position="180"/>
    </location>
</feature>
<sequence length="640" mass="67443">MITDRGRLVGRREQLALVDAAYRDAEAGEPRFVLFAGDAGIGKTRLMEHVAERLGASGARVLQGGCVELGAEGLPLAPVTAMLRTLVREFGRDGLDGLAPGAAALTRLLPGHDLPPPDDAAAADVRDEPDAVRARSFELFAAVLERLGGERPLVLVVDDLHWADPSTRDLLGFLARRLRGVRVLALLAFRTDALGRRHPLRAFAAELARLPAVRRIDLPPLDRAETAELLAAAPGAERPAEALVDRVYRESGGNPLFAVEVARAAGAGLPDTLRDLLLRRFAELPDAARDVVRLAAAGGPRVAHGLLARVSGRPAPELLAALRAATDAHVLVPDGEDYAFPHTLLYEAVVDDLLPAERTALHRAYAAALEHDPARAPPDGAAAEAAFHWAEPGDAGHVLPALLRAAEAAGAVQARAEQARLLGRALEFWPPDGTAARFAAVERSLTSASWAGEFLWTLDVADRELVEETDPGRVAMLHAHRGIALHNLGRDAALTAVDEALRELGGDGVDPLPRARALDMAAAVCMLRDRPERALDAATEAMRLAADLDEPGLHANAATTAATVLANLGRYREALDALPEPAEDPACAYGSRIVQTARVELNRAEVLAALGRQADAAGAAVLGLALARAAGLAPTLGALL</sequence>